<comment type="caution">
    <text evidence="2">The sequence shown here is derived from an EMBL/GenBank/DDBJ whole genome shotgun (WGS) entry which is preliminary data.</text>
</comment>
<reference evidence="2" key="1">
    <citation type="submission" date="2023-06" db="EMBL/GenBank/DDBJ databases">
        <title>Genome-scale phylogeny and comparative genomics of the fungal order Sordariales.</title>
        <authorList>
            <consortium name="Lawrence Berkeley National Laboratory"/>
            <person name="Hensen N."/>
            <person name="Bonometti L."/>
            <person name="Westerberg I."/>
            <person name="Brannstrom I.O."/>
            <person name="Guillou S."/>
            <person name="Cros-Aarteil S."/>
            <person name="Calhoun S."/>
            <person name="Haridas S."/>
            <person name="Kuo A."/>
            <person name="Mondo S."/>
            <person name="Pangilinan J."/>
            <person name="Riley R."/>
            <person name="LaButti K."/>
            <person name="Andreopoulos B."/>
            <person name="Lipzen A."/>
            <person name="Chen C."/>
            <person name="Yanf M."/>
            <person name="Daum C."/>
            <person name="Ng V."/>
            <person name="Clum A."/>
            <person name="Steindorff A."/>
            <person name="Ohm R."/>
            <person name="Martin F."/>
            <person name="Silar P."/>
            <person name="Natvig D."/>
            <person name="Lalanne C."/>
            <person name="Gautier V."/>
            <person name="Ament-velasquez S.L."/>
            <person name="Kruys A."/>
            <person name="Hutchinson M.I."/>
            <person name="Powell A.J."/>
            <person name="Barry K."/>
            <person name="Miller A.N."/>
            <person name="Grigoriev I.V."/>
            <person name="Debuchy R."/>
            <person name="Gladieux P."/>
            <person name="Thoren M.H."/>
            <person name="Johannesson H."/>
        </authorList>
    </citation>
    <scope>NUCLEOTIDE SEQUENCE</scope>
    <source>
        <strain evidence="2">SMH3187-1</strain>
    </source>
</reference>
<dbReference type="AlphaFoldDB" id="A0AA40EK30"/>
<sequence>MSKHMCRNGEGCRCINNADGQPRTGLVMGGETWPLGREDAVPEISTQRRLTKSCWLQGDEAGTAGKRGDFAPSPPPPPPPHPPPSPKPQTALRQREVSSVWATKGPPSLLLGRNLFVPCRVEEATVLERVASPFSFRKRTPCLGPLIVAILTWHPSHDGPLSRVQSNETLQPRPPEPPSWKVAAKPNSMAKFPPNTWEPDKSRTDSFGAGRREGNSETGASVAAGRCWRWRRFQAGCSARRPSLISRVHITYGVGVCQ</sequence>
<keyword evidence="3" id="KW-1185">Reference proteome</keyword>
<proteinExistence type="predicted"/>
<feature type="compositionally biased region" description="Basic and acidic residues" evidence="1">
    <location>
        <begin position="198"/>
        <end position="215"/>
    </location>
</feature>
<evidence type="ECO:0000313" key="3">
    <source>
        <dbReference type="Proteomes" id="UP001172155"/>
    </source>
</evidence>
<evidence type="ECO:0000313" key="2">
    <source>
        <dbReference type="EMBL" id="KAK0740756.1"/>
    </source>
</evidence>
<organism evidence="2 3">
    <name type="scientific">Schizothecium vesticola</name>
    <dbReference type="NCBI Taxonomy" id="314040"/>
    <lineage>
        <taxon>Eukaryota</taxon>
        <taxon>Fungi</taxon>
        <taxon>Dikarya</taxon>
        <taxon>Ascomycota</taxon>
        <taxon>Pezizomycotina</taxon>
        <taxon>Sordariomycetes</taxon>
        <taxon>Sordariomycetidae</taxon>
        <taxon>Sordariales</taxon>
        <taxon>Schizotheciaceae</taxon>
        <taxon>Schizothecium</taxon>
    </lineage>
</organism>
<name>A0AA40EK30_9PEZI</name>
<dbReference type="EMBL" id="JAUKUD010000006">
    <property type="protein sequence ID" value="KAK0740756.1"/>
    <property type="molecule type" value="Genomic_DNA"/>
</dbReference>
<dbReference type="Proteomes" id="UP001172155">
    <property type="component" value="Unassembled WGS sequence"/>
</dbReference>
<feature type="compositionally biased region" description="Pro residues" evidence="1">
    <location>
        <begin position="72"/>
        <end position="87"/>
    </location>
</feature>
<evidence type="ECO:0000256" key="1">
    <source>
        <dbReference type="SAM" id="MobiDB-lite"/>
    </source>
</evidence>
<gene>
    <name evidence="2" type="ORF">B0T18DRAFT_215547</name>
</gene>
<accession>A0AA40EK30</accession>
<feature type="region of interest" description="Disordered" evidence="1">
    <location>
        <begin position="44"/>
        <end position="100"/>
    </location>
</feature>
<protein>
    <submittedName>
        <fullName evidence="2">Uncharacterized protein</fullName>
    </submittedName>
</protein>
<feature type="region of interest" description="Disordered" evidence="1">
    <location>
        <begin position="163"/>
        <end position="218"/>
    </location>
</feature>